<dbReference type="InParanoid" id="B8M138"/>
<dbReference type="PhylomeDB" id="B8M138"/>
<evidence type="ECO:0008006" key="4">
    <source>
        <dbReference type="Google" id="ProtNLM"/>
    </source>
</evidence>
<dbReference type="Proteomes" id="UP000001745">
    <property type="component" value="Unassembled WGS sequence"/>
</dbReference>
<feature type="region of interest" description="Disordered" evidence="1">
    <location>
        <begin position="1"/>
        <end position="20"/>
    </location>
</feature>
<dbReference type="Gene3D" id="3.10.450.50">
    <property type="match status" value="1"/>
</dbReference>
<dbReference type="RefSeq" id="XP_002477943.1">
    <property type="nucleotide sequence ID" value="XM_002477898.1"/>
</dbReference>
<dbReference type="PANTHER" id="PTHR38436:SF3">
    <property type="entry name" value="CARBOXYMETHYLENEBUTENOLIDASE-RELATED"/>
    <property type="match status" value="1"/>
</dbReference>
<sequence>MYVDTSKPPPPLPSPRCTEVSSGVSMLQPLSRRGTGPGMILIVPDAPQSNLSIINGVPSPLIKWAEESYVVVEIQERAMSSEGILQRATQAIFRSEDCVPKEKVGIVVYNGRLWDLVAPLLSSTTEISGAVIYASPDDKSPLSASPIPCLIHLTGKPSYSTTENKNIPPNRLYTYPSAKSSSFALPFQDDFSYSLEALSHTRNLTFFKPLMNGPYFDLEQIWDEHTYFEFENRSVQWTMSTMVQEPYVNHIPTMTGGVGREKLTHFYTNHFIFSNPADAELEVISRTVGIDRVVDEFIYKVTHNREIDWLIPGIPETGKKLEIPMTAIVNIRGDRLYHEHIAWDQGTVLSQVGLMPEYVPFPYRIAGDAPADGRYFEVKVPVAGMTTAMKVRDRNAVESNGLFEYKVREIGTS</sequence>
<reference evidence="3" key="1">
    <citation type="journal article" date="2015" name="Genome Announc.">
        <title>Genome sequence of the AIDS-associated pathogen Penicillium marneffei (ATCC18224) and its near taxonomic relative Talaromyces stipitatus (ATCC10500).</title>
        <authorList>
            <person name="Nierman W.C."/>
            <person name="Fedorova-Abrams N.D."/>
            <person name="Andrianopoulos A."/>
        </authorList>
    </citation>
    <scope>NUCLEOTIDE SEQUENCE [LARGE SCALE GENOMIC DNA]</scope>
    <source>
        <strain evidence="3">ATCC 10500 / CBS 375.48 / QM 6759 / NRRL 1006</strain>
    </source>
</reference>
<keyword evidence="3" id="KW-1185">Reference proteome</keyword>
<dbReference type="InterPro" id="IPR009959">
    <property type="entry name" value="Cyclase_SnoaL-like"/>
</dbReference>
<accession>B8M138</accession>
<evidence type="ECO:0000313" key="3">
    <source>
        <dbReference type="Proteomes" id="UP000001745"/>
    </source>
</evidence>
<dbReference type="eggNOG" id="ENOG502QWD6">
    <property type="taxonomic scope" value="Eukaryota"/>
</dbReference>
<dbReference type="AlphaFoldDB" id="B8M138"/>
<dbReference type="GO" id="GO:0030638">
    <property type="term" value="P:polyketide metabolic process"/>
    <property type="evidence" value="ECO:0007669"/>
    <property type="project" value="InterPro"/>
</dbReference>
<dbReference type="STRING" id="441959.B8M138"/>
<dbReference type="PANTHER" id="PTHR38436">
    <property type="entry name" value="POLYKETIDE CYCLASE SNOAL-LIKE DOMAIN"/>
    <property type="match status" value="1"/>
</dbReference>
<dbReference type="VEuPathDB" id="FungiDB:TSTA_082130"/>
<dbReference type="GeneID" id="8104851"/>
<dbReference type="OMA" id="PSNQMFE"/>
<gene>
    <name evidence="2" type="ORF">TSTA_082130</name>
</gene>
<dbReference type="HOGENOM" id="CLU_032662_0_0_1"/>
<evidence type="ECO:0000313" key="2">
    <source>
        <dbReference type="EMBL" id="EED20980.1"/>
    </source>
</evidence>
<dbReference type="InterPro" id="IPR032710">
    <property type="entry name" value="NTF2-like_dom_sf"/>
</dbReference>
<dbReference type="SUPFAM" id="SSF54427">
    <property type="entry name" value="NTF2-like"/>
    <property type="match status" value="1"/>
</dbReference>
<proteinExistence type="predicted"/>
<name>B8M138_TALSN</name>
<dbReference type="EMBL" id="EQ962653">
    <property type="protein sequence ID" value="EED20980.1"/>
    <property type="molecule type" value="Genomic_DNA"/>
</dbReference>
<organism evidence="2 3">
    <name type="scientific">Talaromyces stipitatus (strain ATCC 10500 / CBS 375.48 / QM 6759 / NRRL 1006)</name>
    <name type="common">Penicillium stipitatum</name>
    <dbReference type="NCBI Taxonomy" id="441959"/>
    <lineage>
        <taxon>Eukaryota</taxon>
        <taxon>Fungi</taxon>
        <taxon>Dikarya</taxon>
        <taxon>Ascomycota</taxon>
        <taxon>Pezizomycotina</taxon>
        <taxon>Eurotiomycetes</taxon>
        <taxon>Eurotiomycetidae</taxon>
        <taxon>Eurotiales</taxon>
        <taxon>Trichocomaceae</taxon>
        <taxon>Talaromyces</taxon>
        <taxon>Talaromyces sect. Talaromyces</taxon>
    </lineage>
</organism>
<dbReference type="OrthoDB" id="5440at2759"/>
<protein>
    <recommendedName>
        <fullName evidence="4">LEA domain protein</fullName>
    </recommendedName>
</protein>
<evidence type="ECO:0000256" key="1">
    <source>
        <dbReference type="SAM" id="MobiDB-lite"/>
    </source>
</evidence>